<evidence type="ECO:0000313" key="3">
    <source>
        <dbReference type="Proteomes" id="UP000032360"/>
    </source>
</evidence>
<dbReference type="InterPro" id="IPR001173">
    <property type="entry name" value="Glyco_trans_2-like"/>
</dbReference>
<comment type="caution">
    <text evidence="2">The sequence shown here is derived from an EMBL/GenBank/DDBJ whole genome shotgun (WGS) entry which is preliminary data.</text>
</comment>
<dbReference type="SUPFAM" id="SSF48452">
    <property type="entry name" value="TPR-like"/>
    <property type="match status" value="1"/>
</dbReference>
<name>A0A0D8HJL5_9ACTN</name>
<dbReference type="PANTHER" id="PTHR43630:SF2">
    <property type="entry name" value="GLYCOSYLTRANSFERASE"/>
    <property type="match status" value="1"/>
</dbReference>
<keyword evidence="3" id="KW-1185">Reference proteome</keyword>
<dbReference type="InterPro" id="IPR029044">
    <property type="entry name" value="Nucleotide-diphossugar_trans"/>
</dbReference>
<dbReference type="SUPFAM" id="SSF53448">
    <property type="entry name" value="Nucleotide-diphospho-sugar transferases"/>
    <property type="match status" value="1"/>
</dbReference>
<dbReference type="Gene3D" id="3.90.550.10">
    <property type="entry name" value="Spore Coat Polysaccharide Biosynthesis Protein SpsA, Chain A"/>
    <property type="match status" value="1"/>
</dbReference>
<keyword evidence="2" id="KW-0808">Transferase</keyword>
<dbReference type="EMBL" id="JXYS01000027">
    <property type="protein sequence ID" value="KJF17952.1"/>
    <property type="molecule type" value="Genomic_DNA"/>
</dbReference>
<dbReference type="Proteomes" id="UP000032360">
    <property type="component" value="Unassembled WGS sequence"/>
</dbReference>
<dbReference type="EC" id="2.4.1.-" evidence="2"/>
<dbReference type="PANTHER" id="PTHR43630">
    <property type="entry name" value="POLY-BETA-1,6-N-ACETYL-D-GLUCOSAMINE SYNTHASE"/>
    <property type="match status" value="1"/>
</dbReference>
<dbReference type="GO" id="GO:0016757">
    <property type="term" value="F:glycosyltransferase activity"/>
    <property type="evidence" value="ECO:0007669"/>
    <property type="project" value="UniProtKB-KW"/>
</dbReference>
<accession>A0A0D8HJL5</accession>
<dbReference type="InterPro" id="IPR011990">
    <property type="entry name" value="TPR-like_helical_dom_sf"/>
</dbReference>
<keyword evidence="2" id="KW-0328">Glycosyltransferase</keyword>
<reference evidence="2 3" key="1">
    <citation type="submission" date="2015-01" db="EMBL/GenBank/DDBJ databases">
        <title>Draft genome of the acidophilic iron oxidizer Acidithrix ferrooxidans strain Py-F3.</title>
        <authorList>
            <person name="Poehlein A."/>
            <person name="Eisen S."/>
            <person name="Schloemann M."/>
            <person name="Johnson B.D."/>
            <person name="Daniel R."/>
            <person name="Muehling M."/>
        </authorList>
    </citation>
    <scope>NUCLEOTIDE SEQUENCE [LARGE SCALE GENOMIC DNA]</scope>
    <source>
        <strain evidence="2 3">Py-F3</strain>
    </source>
</reference>
<protein>
    <submittedName>
        <fullName evidence="2">SPBc2 prophage-derived glycosyltransferase SunS</fullName>
        <ecNumber evidence="2">2.4.1.-</ecNumber>
    </submittedName>
</protein>
<organism evidence="2 3">
    <name type="scientific">Acidithrix ferrooxidans</name>
    <dbReference type="NCBI Taxonomy" id="1280514"/>
    <lineage>
        <taxon>Bacteria</taxon>
        <taxon>Bacillati</taxon>
        <taxon>Actinomycetota</taxon>
        <taxon>Acidimicrobiia</taxon>
        <taxon>Acidimicrobiales</taxon>
        <taxon>Acidimicrobiaceae</taxon>
        <taxon>Acidithrix</taxon>
    </lineage>
</organism>
<evidence type="ECO:0000259" key="1">
    <source>
        <dbReference type="Pfam" id="PF00535"/>
    </source>
</evidence>
<dbReference type="AlphaFoldDB" id="A0A0D8HJL5"/>
<dbReference type="Pfam" id="PF00535">
    <property type="entry name" value="Glycos_transf_2"/>
    <property type="match status" value="1"/>
</dbReference>
<gene>
    <name evidence="2" type="primary">sunS1</name>
    <name evidence="2" type="ORF">AXFE_12370</name>
</gene>
<sequence>MVDRSLSIVVLYSEKNTKLLSQSVDSISSAIRAGDEVTIVELVDSTLRMPPRFKVIRGAGSVQSIASVSSNHLCDKVVFFCAGAFVTRAHLDQIRNSSLIAEDVITGPRSAYLPGYQLARGQAYHGRSAMREFQSEWIKSHSGFFSSAPFLGIDGISFTKETFIRFASQLNRCDDLVELSWSIAIWASENQLSLVVDDSQFLHSDAVFDYHLTLEYRNVNQGTGFHKYQKIAICDNELYSREIPAMGRVKTPVLSLTMIAKDEEHIISGALSSVSDLVEEIFVLDTGSSDSTRDIVRSHGGAVGEFEWCGDFGKARQVALESVDSDWVLVLDADEEFEFSFPKMLSELSQKIGLQIGFMVNIKSVDNLDIATPIRHQMGRILRRVDARWEGNLHEMVLPKHALLPAYFSTLENGSISHFGYQPSRVDMQAKALRNVAISRDFVKSTNRSPESLVHLGRSLMMIQEIDEAAEILGDVIDSIATPLSWYPIVLRLLIQIELDRDNSQAAIDWHRQFKDRFPHRADQAAFEMTILISLGRTDEALSIFHSLPLSESYLGDQQFDKSKFLPMLIGHLYDNERYLEALGIIIEGLENSGYLEIHPGLVVSILEKANIHPIEFYKRIPEKRRIPVFGFIQQLGYSDPEAASKFLLSLWRNQIQDDLVLACALNFVHDASLSARLEWSSIARSSGQSDKCPLVTVGADNSRDLLERIVSLYVADFAFGDPFAHKQLDELMRSVDRCVLEDALEEIRQRYEIIIPMIVAGVPLQAGIS</sequence>
<evidence type="ECO:0000313" key="2">
    <source>
        <dbReference type="EMBL" id="KJF17952.1"/>
    </source>
</evidence>
<proteinExistence type="predicted"/>
<feature type="domain" description="Glycosyltransferase 2-like" evidence="1">
    <location>
        <begin position="256"/>
        <end position="350"/>
    </location>
</feature>
<dbReference type="STRING" id="1280514.AXFE_12370"/>